<dbReference type="PANTHER" id="PTHR19375">
    <property type="entry name" value="HEAT SHOCK PROTEIN 70KDA"/>
    <property type="match status" value="1"/>
</dbReference>
<keyword evidence="8" id="KW-1185">Reference proteome</keyword>
<dbReference type="InterPro" id="IPR013126">
    <property type="entry name" value="Hsp_70_fam"/>
</dbReference>
<dbReference type="Gene3D" id="3.90.640.10">
    <property type="entry name" value="Actin, Chain A, domain 4"/>
    <property type="match status" value="1"/>
</dbReference>
<proteinExistence type="inferred from homology"/>
<dbReference type="InterPro" id="IPR043129">
    <property type="entry name" value="ATPase_NBD"/>
</dbReference>
<dbReference type="Gene3D" id="2.60.34.10">
    <property type="entry name" value="Substrate Binding Domain Of DNAk, Chain A, domain 1"/>
    <property type="match status" value="1"/>
</dbReference>
<sequence length="690" mass="76467">MDGSGSSSGSGGKGPAIGIDLGSAYTRVALFDGSGKVRMIPDDHGKPAMPSYVAFVGSEVLVGEVARKQAAQNPANTIFDVIRLIGRPYSHPSVKQDMWGWPFKVVASQNDRLLVEVSWKGQSWQFTTVEICSLMLMQVKKNAEKNLRAIVTDAVLTVPVHFNYEQRQAMKDAGMIAGLNIIQIINVTEASSLLLGTERLSRSSIFCNIVARLRSAHKEYNMVIFDLGAGTLDVSLTTIKEAVCKVRATAGDVHLGGSDIEMNMVYHFFDSLRRDRHKDISNIFRAVMSEHRTVFEGAKIALSSGINLEPMTIGPLYNNQIFKFPISAEEFNKLNRELFVKCIDTINTCLRNAEIEVGKVDEVILIGGSTRIPMLQSHISQYFEGKELKTSNHFETAGAFGAALRAYFLTTTGHGRVPCLPLQTATTFSLGVQFPGGVMDVCIPKNTSIPTRIEKIIYSWRYNERNFLVEVYEGEGRLTSENNLLGVLELSGVPLSPNGCDFKLCFELDANGTITVMSGENPAGISNRITMVTNDIEVSRRRLQETLLYKEVEKVSKVSRTNSITESANPHKQIQMRDEKSENMMGQSSSQMRDEKSEKMMGQSSRRNVETAEYAIGIDFGTNYSCVAIWQQNRVNIIENEYGSRATCSCVAFTDTGRLIGDVVNKEQVVMNTIPSLNFELYLSFFPLKS</sequence>
<dbReference type="SUPFAM" id="SSF53067">
    <property type="entry name" value="Actin-like ATPase domain"/>
    <property type="match status" value="3"/>
</dbReference>
<keyword evidence="3 5" id="KW-0547">Nucleotide-binding</keyword>
<evidence type="ECO:0000256" key="2">
    <source>
        <dbReference type="ARBA" id="ARBA00007381"/>
    </source>
</evidence>
<evidence type="ECO:0000256" key="5">
    <source>
        <dbReference type="RuleBase" id="RU003322"/>
    </source>
</evidence>
<dbReference type="GO" id="GO:0005788">
    <property type="term" value="C:endoplasmic reticulum lumen"/>
    <property type="evidence" value="ECO:0007669"/>
    <property type="project" value="UniProtKB-SubCell"/>
</dbReference>
<evidence type="ECO:0000256" key="6">
    <source>
        <dbReference type="SAM" id="MobiDB-lite"/>
    </source>
</evidence>
<dbReference type="PROSITE" id="PS01036">
    <property type="entry name" value="HSP70_3"/>
    <property type="match status" value="1"/>
</dbReference>
<organism evidence="7 8">
    <name type="scientific">Rhynchospora pubera</name>
    <dbReference type="NCBI Taxonomy" id="906938"/>
    <lineage>
        <taxon>Eukaryota</taxon>
        <taxon>Viridiplantae</taxon>
        <taxon>Streptophyta</taxon>
        <taxon>Embryophyta</taxon>
        <taxon>Tracheophyta</taxon>
        <taxon>Spermatophyta</taxon>
        <taxon>Magnoliopsida</taxon>
        <taxon>Liliopsida</taxon>
        <taxon>Poales</taxon>
        <taxon>Cyperaceae</taxon>
        <taxon>Cyperoideae</taxon>
        <taxon>Rhynchosporeae</taxon>
        <taxon>Rhynchospora</taxon>
    </lineage>
</organism>
<dbReference type="FunFam" id="3.30.30.30:FF:000005">
    <property type="entry name" value="Heat shock protein ssb1"/>
    <property type="match status" value="1"/>
</dbReference>
<dbReference type="PRINTS" id="PR00301">
    <property type="entry name" value="HEATSHOCK70"/>
</dbReference>
<dbReference type="GO" id="GO:0005524">
    <property type="term" value="F:ATP binding"/>
    <property type="evidence" value="ECO:0007669"/>
    <property type="project" value="UniProtKB-KW"/>
</dbReference>
<reference evidence="7" key="1">
    <citation type="submission" date="2022-08" db="EMBL/GenBank/DDBJ databases">
        <authorList>
            <person name="Marques A."/>
        </authorList>
    </citation>
    <scope>NUCLEOTIDE SEQUENCE</scope>
    <source>
        <strain evidence="7">RhyPub2mFocal</strain>
        <tissue evidence="7">Leaves</tissue>
    </source>
</reference>
<dbReference type="AlphaFoldDB" id="A0AAV8BPW3"/>
<dbReference type="Proteomes" id="UP001140206">
    <property type="component" value="Chromosome 5"/>
</dbReference>
<gene>
    <name evidence="7" type="ORF">LUZ62_079561</name>
</gene>
<dbReference type="InterPro" id="IPR018181">
    <property type="entry name" value="Heat_shock_70_CS"/>
</dbReference>
<feature type="region of interest" description="Disordered" evidence="6">
    <location>
        <begin position="560"/>
        <end position="606"/>
    </location>
</feature>
<keyword evidence="4 5" id="KW-0067">ATP-binding</keyword>
<dbReference type="Pfam" id="PF00012">
    <property type="entry name" value="HSP70"/>
    <property type="match status" value="2"/>
</dbReference>
<accession>A0AAV8BPW3</accession>
<keyword evidence="7" id="KW-0346">Stress response</keyword>
<evidence type="ECO:0000313" key="8">
    <source>
        <dbReference type="Proteomes" id="UP001140206"/>
    </source>
</evidence>
<dbReference type="EMBL" id="JAMFTS010000005">
    <property type="protein sequence ID" value="KAJ4745156.1"/>
    <property type="molecule type" value="Genomic_DNA"/>
</dbReference>
<evidence type="ECO:0000256" key="4">
    <source>
        <dbReference type="ARBA" id="ARBA00022840"/>
    </source>
</evidence>
<comment type="caution">
    <text evidence="7">The sequence shown here is derived from an EMBL/GenBank/DDBJ whole genome shotgun (WGS) entry which is preliminary data.</text>
</comment>
<dbReference type="FunFam" id="3.30.420.40:FF:000028">
    <property type="entry name" value="heat shock 70 kDa protein-like"/>
    <property type="match status" value="1"/>
</dbReference>
<comment type="subcellular location">
    <subcellularLocation>
        <location evidence="1">Endoplasmic reticulum lumen</location>
    </subcellularLocation>
</comment>
<dbReference type="InterPro" id="IPR029047">
    <property type="entry name" value="HSP70_peptide-bd_sf"/>
</dbReference>
<dbReference type="Gene3D" id="3.30.420.40">
    <property type="match status" value="3"/>
</dbReference>
<evidence type="ECO:0000313" key="7">
    <source>
        <dbReference type="EMBL" id="KAJ4745156.1"/>
    </source>
</evidence>
<dbReference type="GO" id="GO:0140662">
    <property type="term" value="F:ATP-dependent protein folding chaperone"/>
    <property type="evidence" value="ECO:0007669"/>
    <property type="project" value="InterPro"/>
</dbReference>
<name>A0AAV8BPW3_9POAL</name>
<protein>
    <submittedName>
        <fullName evidence="7">Heat shock 70 kDa protein</fullName>
    </submittedName>
</protein>
<evidence type="ECO:0000256" key="3">
    <source>
        <dbReference type="ARBA" id="ARBA00022741"/>
    </source>
</evidence>
<comment type="similarity">
    <text evidence="2 5">Belongs to the heat shock protein 70 family.</text>
</comment>
<dbReference type="SUPFAM" id="SSF100920">
    <property type="entry name" value="Heat shock protein 70kD (HSP70), peptide-binding domain"/>
    <property type="match status" value="1"/>
</dbReference>
<dbReference type="Gene3D" id="3.30.30.30">
    <property type="match status" value="1"/>
</dbReference>
<feature type="compositionally biased region" description="Polar residues" evidence="6">
    <location>
        <begin position="560"/>
        <end position="572"/>
    </location>
</feature>
<evidence type="ECO:0000256" key="1">
    <source>
        <dbReference type="ARBA" id="ARBA00004319"/>
    </source>
</evidence>